<sequence>MPLLPSLRRLGRPGRVPARLPPEVAARLPGVTPIAWAPVRDGGWVVLSTREWVAVPADETAPPVRRGWHEVDNAQWLTESSALRVRWIDGDTQVVRLSGDDPRVPQVVRERVEASIVHHVSRDLPGGVQVRAVVRRDGDGGLTSQVSVVGTASVSPEVARIAEALEAEARSAVGLPE</sequence>
<comment type="caution">
    <text evidence="1">The sequence shown here is derived from an EMBL/GenBank/DDBJ whole genome shotgun (WGS) entry which is preliminary data.</text>
</comment>
<evidence type="ECO:0000313" key="1">
    <source>
        <dbReference type="EMBL" id="TGO04417.1"/>
    </source>
</evidence>
<keyword evidence="2" id="KW-1185">Reference proteome</keyword>
<organism evidence="1 2">
    <name type="scientific">Serinibacter arcticus</name>
    <dbReference type="NCBI Taxonomy" id="1655435"/>
    <lineage>
        <taxon>Bacteria</taxon>
        <taxon>Bacillati</taxon>
        <taxon>Actinomycetota</taxon>
        <taxon>Actinomycetes</taxon>
        <taxon>Micrococcales</taxon>
        <taxon>Beutenbergiaceae</taxon>
        <taxon>Serinibacter</taxon>
    </lineage>
</organism>
<dbReference type="EMBL" id="RHPJ01000003">
    <property type="protein sequence ID" value="TGO04417.1"/>
    <property type="molecule type" value="Genomic_DNA"/>
</dbReference>
<dbReference type="Proteomes" id="UP000297318">
    <property type="component" value="Unassembled WGS sequence"/>
</dbReference>
<proteinExistence type="predicted"/>
<name>A0A4Z1E3S5_9MICO</name>
<accession>A0A4Z1E3S5</accession>
<dbReference type="RefSeq" id="WP_135850013.1">
    <property type="nucleotide sequence ID" value="NZ_RHPJ01000003.1"/>
</dbReference>
<gene>
    <name evidence="1" type="ORF">SERN_2010</name>
</gene>
<evidence type="ECO:0000313" key="2">
    <source>
        <dbReference type="Proteomes" id="UP000297318"/>
    </source>
</evidence>
<reference evidence="1 2" key="1">
    <citation type="submission" date="2018-11" db="EMBL/GenBank/DDBJ databases">
        <title>Complete genome sequencing of the Actinobacteria Serinibacter sp. K3-2.</title>
        <authorList>
            <person name="Rakitin A.L."/>
            <person name="Beletsky A.V."/>
            <person name="Mardanov A.V."/>
            <person name="Ravin N.V."/>
            <person name="Gromova A.S."/>
            <person name="Filippova S.N."/>
            <person name="Gal'Chenko V.F."/>
        </authorList>
    </citation>
    <scope>NUCLEOTIDE SEQUENCE [LARGE SCALE GENOMIC DNA]</scope>
    <source>
        <strain evidence="1 2">K3-2</strain>
    </source>
</reference>
<dbReference type="OrthoDB" id="5144898at2"/>
<protein>
    <submittedName>
        <fullName evidence="1">Uncharacterized protein</fullName>
    </submittedName>
</protein>
<dbReference type="AlphaFoldDB" id="A0A4Z1E3S5"/>